<keyword evidence="1" id="KW-0472">Membrane</keyword>
<dbReference type="KEGG" id="lcre:Pla8534_60450"/>
<dbReference type="RefSeq" id="WP_145057232.1">
    <property type="nucleotide sequence ID" value="NZ_CP036433.1"/>
</dbReference>
<feature type="transmembrane region" description="Helical" evidence="1">
    <location>
        <begin position="12"/>
        <end position="34"/>
    </location>
</feature>
<dbReference type="Proteomes" id="UP000317648">
    <property type="component" value="Chromosome"/>
</dbReference>
<keyword evidence="1" id="KW-1133">Transmembrane helix</keyword>
<dbReference type="EMBL" id="CP036433">
    <property type="protein sequence ID" value="QDU98184.1"/>
    <property type="molecule type" value="Genomic_DNA"/>
</dbReference>
<dbReference type="AlphaFoldDB" id="A0A518E288"/>
<organism evidence="2 3">
    <name type="scientific">Lignipirellula cremea</name>
    <dbReference type="NCBI Taxonomy" id="2528010"/>
    <lineage>
        <taxon>Bacteria</taxon>
        <taxon>Pseudomonadati</taxon>
        <taxon>Planctomycetota</taxon>
        <taxon>Planctomycetia</taxon>
        <taxon>Pirellulales</taxon>
        <taxon>Pirellulaceae</taxon>
        <taxon>Lignipirellula</taxon>
    </lineage>
</organism>
<evidence type="ECO:0000313" key="2">
    <source>
        <dbReference type="EMBL" id="QDU98184.1"/>
    </source>
</evidence>
<name>A0A518E288_9BACT</name>
<reference evidence="2 3" key="1">
    <citation type="submission" date="2019-02" db="EMBL/GenBank/DDBJ databases">
        <title>Deep-cultivation of Planctomycetes and their phenomic and genomic characterization uncovers novel biology.</title>
        <authorList>
            <person name="Wiegand S."/>
            <person name="Jogler M."/>
            <person name="Boedeker C."/>
            <person name="Pinto D."/>
            <person name="Vollmers J."/>
            <person name="Rivas-Marin E."/>
            <person name="Kohn T."/>
            <person name="Peeters S.H."/>
            <person name="Heuer A."/>
            <person name="Rast P."/>
            <person name="Oberbeckmann S."/>
            <person name="Bunk B."/>
            <person name="Jeske O."/>
            <person name="Meyerdierks A."/>
            <person name="Storesund J.E."/>
            <person name="Kallscheuer N."/>
            <person name="Luecker S."/>
            <person name="Lage O.M."/>
            <person name="Pohl T."/>
            <person name="Merkel B.J."/>
            <person name="Hornburger P."/>
            <person name="Mueller R.-W."/>
            <person name="Bruemmer F."/>
            <person name="Labrenz M."/>
            <person name="Spormann A.M."/>
            <person name="Op den Camp H."/>
            <person name="Overmann J."/>
            <person name="Amann R."/>
            <person name="Jetten M.S.M."/>
            <person name="Mascher T."/>
            <person name="Medema M.H."/>
            <person name="Devos D.P."/>
            <person name="Kaster A.-K."/>
            <person name="Ovreas L."/>
            <person name="Rohde M."/>
            <person name="Galperin M.Y."/>
            <person name="Jogler C."/>
        </authorList>
    </citation>
    <scope>NUCLEOTIDE SEQUENCE [LARGE SCALE GENOMIC DNA]</scope>
    <source>
        <strain evidence="2 3">Pla85_3_4</strain>
    </source>
</reference>
<accession>A0A518E288</accession>
<protein>
    <submittedName>
        <fullName evidence="2">Uncharacterized protein</fullName>
    </submittedName>
</protein>
<gene>
    <name evidence="2" type="ORF">Pla8534_60450</name>
</gene>
<evidence type="ECO:0000256" key="1">
    <source>
        <dbReference type="SAM" id="Phobius"/>
    </source>
</evidence>
<keyword evidence="1" id="KW-0812">Transmembrane</keyword>
<sequence length="165" mass="18842">MADGMAADRQGWSVRMGIGLCALPVAVAIALPLVSWFDRETRGRLTLERHAEAAKGERDLCYDSVSRVFNEHHADDLQISIRAAVESCASDRAIPLPEVRFKEPALPAGDRQVFWKVERWGRYRLDPWRMKYVFDIHDPLALERNWALSQASTQAAHDAFSFYQR</sequence>
<keyword evidence="3" id="KW-1185">Reference proteome</keyword>
<proteinExistence type="predicted"/>
<evidence type="ECO:0000313" key="3">
    <source>
        <dbReference type="Proteomes" id="UP000317648"/>
    </source>
</evidence>